<proteinExistence type="inferred from homology"/>
<keyword evidence="3 4" id="KW-0143">Chaperone</keyword>
<reference evidence="5 6" key="1">
    <citation type="submission" date="2021-02" db="EMBL/GenBank/DDBJ databases">
        <authorList>
            <person name="Lee D.-H."/>
        </authorList>
    </citation>
    <scope>NUCLEOTIDE SEQUENCE [LARGE SCALE GENOMIC DNA]</scope>
    <source>
        <strain evidence="5 6">UL073</strain>
    </source>
</reference>
<dbReference type="PANTHER" id="PTHR38603">
    <property type="entry name" value="CHAPERONE NAPD"/>
    <property type="match status" value="1"/>
</dbReference>
<comment type="caution">
    <text evidence="5">The sequence shown here is derived from an EMBL/GenBank/DDBJ whole genome shotgun (WGS) entry which is preliminary data.</text>
</comment>
<sequence>MPEPTQIASLIVHTRPEHLQAVKAQLRRLPGLELHQESPLGKLVVVLEAERESQILDCVTAIQSLSGVLNANLVYHEVLEEPEAAHSSASVHAGVAQP</sequence>
<evidence type="ECO:0000313" key="5">
    <source>
        <dbReference type="EMBL" id="MBM7060692.1"/>
    </source>
</evidence>
<dbReference type="Proteomes" id="UP000717995">
    <property type="component" value="Unassembled WGS sequence"/>
</dbReference>
<dbReference type="PANTHER" id="PTHR38603:SF1">
    <property type="entry name" value="CHAPERONE NAPD"/>
    <property type="match status" value="1"/>
</dbReference>
<organism evidence="5 6">
    <name type="scientific">Zestomonas insulae</name>
    <dbReference type="NCBI Taxonomy" id="2809017"/>
    <lineage>
        <taxon>Bacteria</taxon>
        <taxon>Pseudomonadati</taxon>
        <taxon>Pseudomonadota</taxon>
        <taxon>Gammaproteobacteria</taxon>
        <taxon>Pseudomonadales</taxon>
        <taxon>Pseudomonadaceae</taxon>
        <taxon>Zestomonas</taxon>
    </lineage>
</organism>
<evidence type="ECO:0000256" key="3">
    <source>
        <dbReference type="ARBA" id="ARBA00023186"/>
    </source>
</evidence>
<dbReference type="InterPro" id="IPR005623">
    <property type="entry name" value="Chaperone_NapD_NO3_reduct"/>
</dbReference>
<comment type="similarity">
    <text evidence="4">Belongs to the NapD family.</text>
</comment>
<dbReference type="EMBL" id="JAFEUP010000002">
    <property type="protein sequence ID" value="MBM7060692.1"/>
    <property type="molecule type" value="Genomic_DNA"/>
</dbReference>
<name>A0ABS2ICM2_9GAMM</name>
<dbReference type="Pfam" id="PF03927">
    <property type="entry name" value="NapD"/>
    <property type="match status" value="1"/>
</dbReference>
<gene>
    <name evidence="4" type="primary">napD</name>
    <name evidence="5" type="ORF">JQX08_08215</name>
</gene>
<dbReference type="Gene3D" id="3.30.70.920">
    <property type="match status" value="1"/>
</dbReference>
<evidence type="ECO:0000256" key="4">
    <source>
        <dbReference type="HAMAP-Rule" id="MF_02200"/>
    </source>
</evidence>
<evidence type="ECO:0000313" key="6">
    <source>
        <dbReference type="Proteomes" id="UP000717995"/>
    </source>
</evidence>
<keyword evidence="6" id="KW-1185">Reference proteome</keyword>
<dbReference type="RefSeq" id="WP_204915806.1">
    <property type="nucleotide sequence ID" value="NZ_JAFEUP010000002.1"/>
</dbReference>
<protein>
    <recommendedName>
        <fullName evidence="4">Chaperone NapD</fullName>
    </recommendedName>
    <alternativeName>
        <fullName evidence="4">NapA signal peptide-binding chaperone NapD</fullName>
    </alternativeName>
</protein>
<comment type="subcellular location">
    <subcellularLocation>
        <location evidence="1 4">Cytoplasm</location>
    </subcellularLocation>
</comment>
<accession>A0ABS2ICM2</accession>
<evidence type="ECO:0000256" key="1">
    <source>
        <dbReference type="ARBA" id="ARBA00004496"/>
    </source>
</evidence>
<comment type="function">
    <text evidence="4">Chaperone for NapA, the catalytic subunit of the periplasmic nitrate reductase. It binds directly and specifically to the twin-arginine signal peptide of NapA, preventing premature interaction with the Tat translocase and premature export.</text>
</comment>
<keyword evidence="2 4" id="KW-0963">Cytoplasm</keyword>
<comment type="subunit">
    <text evidence="4">Interacts with the cytoplasmic NapA precursor.</text>
</comment>
<dbReference type="HAMAP" id="MF_02200">
    <property type="entry name" value="NapD"/>
    <property type="match status" value="1"/>
</dbReference>
<evidence type="ECO:0000256" key="2">
    <source>
        <dbReference type="ARBA" id="ARBA00022490"/>
    </source>
</evidence>